<keyword evidence="3" id="KW-1185">Reference proteome</keyword>
<feature type="transmembrane region" description="Helical" evidence="1">
    <location>
        <begin position="129"/>
        <end position="147"/>
    </location>
</feature>
<protein>
    <submittedName>
        <fullName evidence="2">Uncharacterized protein</fullName>
    </submittedName>
</protein>
<evidence type="ECO:0000313" key="3">
    <source>
        <dbReference type="Proteomes" id="UP001595722"/>
    </source>
</evidence>
<sequence>MSDSRSLPANKKYNKKKGRIVGTVFGGIFVAAGLFAAVVILTGDAQEEPLAFRLLMALFFAVVFSGVGGAIIWFSLKNADLQRELKKIRDQGIASEQKGAHKPLMIIGAVFGTPGLIVSLLGLINMEGYVFGGLPFLVVGGGVFLWGRKSRRDYQKIGPTVITPDPLPAIVGHEVGGHFMLAAKPRNGLMLRLSCLHTYSSGSGDNSTTHTSVIHQQQAPAYIEPQAGGVQKVSFLFTLPENVPESNSAEYHGTVSWQLTATGQVSNDHKVPGTQITELIEFKRSWELPVLSPAYAAAMGLSASPSQVSIPQQHQQQVEQQQRREAEKSVEQQIDMQTDALGATEIVSEAGRNAGMWGILLGIGAVFGLVGLGLLLLMLEEGGVLWLIAPVFTLVGWSLFGFGVFLVGRKLEARIHQGNVQIIRSVFGRQLYQRNGRITSPSQLSLDVTMSSTSQDHVKTEYLAIYANIDGKKIKLAEGIEGRLAGEAMMAKIKAALTQELNDELL</sequence>
<dbReference type="Proteomes" id="UP001595722">
    <property type="component" value="Unassembled WGS sequence"/>
</dbReference>
<dbReference type="RefSeq" id="WP_376864780.1">
    <property type="nucleotide sequence ID" value="NZ_JBHRYB010000001.1"/>
</dbReference>
<feature type="transmembrane region" description="Helical" evidence="1">
    <location>
        <begin position="104"/>
        <end position="123"/>
    </location>
</feature>
<feature type="transmembrane region" description="Helical" evidence="1">
    <location>
        <begin position="357"/>
        <end position="379"/>
    </location>
</feature>
<gene>
    <name evidence="2" type="ORF">ACFOMG_03280</name>
</gene>
<proteinExistence type="predicted"/>
<keyword evidence="1" id="KW-1133">Transmembrane helix</keyword>
<dbReference type="EMBL" id="JBHRYB010000001">
    <property type="protein sequence ID" value="MFC3679133.1"/>
    <property type="molecule type" value="Genomic_DNA"/>
</dbReference>
<evidence type="ECO:0000313" key="2">
    <source>
        <dbReference type="EMBL" id="MFC3679133.1"/>
    </source>
</evidence>
<keyword evidence="1" id="KW-0812">Transmembrane</keyword>
<feature type="transmembrane region" description="Helical" evidence="1">
    <location>
        <begin position="385"/>
        <end position="407"/>
    </location>
</feature>
<evidence type="ECO:0000256" key="1">
    <source>
        <dbReference type="SAM" id="Phobius"/>
    </source>
</evidence>
<feature type="transmembrane region" description="Helical" evidence="1">
    <location>
        <begin position="20"/>
        <end position="42"/>
    </location>
</feature>
<reference evidence="3" key="1">
    <citation type="journal article" date="2019" name="Int. J. Syst. Evol. Microbiol.">
        <title>The Global Catalogue of Microorganisms (GCM) 10K type strain sequencing project: providing services to taxonomists for standard genome sequencing and annotation.</title>
        <authorList>
            <consortium name="The Broad Institute Genomics Platform"/>
            <consortium name="The Broad Institute Genome Sequencing Center for Infectious Disease"/>
            <person name="Wu L."/>
            <person name="Ma J."/>
        </authorList>
    </citation>
    <scope>NUCLEOTIDE SEQUENCE [LARGE SCALE GENOMIC DNA]</scope>
    <source>
        <strain evidence="3">KCTC 42424</strain>
    </source>
</reference>
<comment type="caution">
    <text evidence="2">The sequence shown here is derived from an EMBL/GenBank/DDBJ whole genome shotgun (WGS) entry which is preliminary data.</text>
</comment>
<keyword evidence="1" id="KW-0472">Membrane</keyword>
<accession>A0ABV7VQ84</accession>
<feature type="transmembrane region" description="Helical" evidence="1">
    <location>
        <begin position="54"/>
        <end position="76"/>
    </location>
</feature>
<name>A0ABV7VQ84_9GAMM</name>
<organism evidence="2 3">
    <name type="scientific">Bacterioplanoides pacificum</name>
    <dbReference type="NCBI Taxonomy" id="1171596"/>
    <lineage>
        <taxon>Bacteria</taxon>
        <taxon>Pseudomonadati</taxon>
        <taxon>Pseudomonadota</taxon>
        <taxon>Gammaproteobacteria</taxon>
        <taxon>Oceanospirillales</taxon>
        <taxon>Oceanospirillaceae</taxon>
        <taxon>Bacterioplanoides</taxon>
    </lineage>
</organism>